<dbReference type="GO" id="GO:0005783">
    <property type="term" value="C:endoplasmic reticulum"/>
    <property type="evidence" value="ECO:0007669"/>
    <property type="project" value="TreeGrafter"/>
</dbReference>
<dbReference type="Proteomes" id="UP001219525">
    <property type="component" value="Unassembled WGS sequence"/>
</dbReference>
<comment type="caution">
    <text evidence="5">The sequence shown here is derived from an EMBL/GenBank/DDBJ whole genome shotgun (WGS) entry which is preliminary data.</text>
</comment>
<gene>
    <name evidence="5" type="ORF">GGX14DRAFT_379174</name>
</gene>
<dbReference type="EMBL" id="JARJCW010000109">
    <property type="protein sequence ID" value="KAJ7193386.1"/>
    <property type="molecule type" value="Genomic_DNA"/>
</dbReference>
<dbReference type="SUPFAM" id="SSF51735">
    <property type="entry name" value="NAD(P)-binding Rossmann-fold domains"/>
    <property type="match status" value="1"/>
</dbReference>
<evidence type="ECO:0000313" key="6">
    <source>
        <dbReference type="Proteomes" id="UP001219525"/>
    </source>
</evidence>
<proteinExistence type="inferred from homology"/>
<sequence>MSGRVALVTGCSAGGIGHALRSYCYRCERFAAEGCRVYATARRVEAMAGLSAHPLISLHALDVTSDADVLRVVELTVAEAGHIDIVVNNAGMIAIGKTHEQPLEHVHAAFDTNTYGALRVARAVFPHMATRRNGLIINIGSVVGDIAVPWNGLYSATKAAMHMMSNILMMELSPFNIRVMNIAPGSVRSNIASNATGFSLSSTSRYTDFLPDMVRRMNSSQGPNAMPADQFARRIVSAALRRNPPTHMTVGGSAWVYKLLRWLPHTFVLWFSWRLFSKKA</sequence>
<dbReference type="CDD" id="cd05374">
    <property type="entry name" value="17beta-HSD-like_SDR_c"/>
    <property type="match status" value="1"/>
</dbReference>
<dbReference type="InterPro" id="IPR036291">
    <property type="entry name" value="NAD(P)-bd_dom_sf"/>
</dbReference>
<dbReference type="PRINTS" id="PR00080">
    <property type="entry name" value="SDRFAMILY"/>
</dbReference>
<organism evidence="5 6">
    <name type="scientific">Mycena pura</name>
    <dbReference type="NCBI Taxonomy" id="153505"/>
    <lineage>
        <taxon>Eukaryota</taxon>
        <taxon>Fungi</taxon>
        <taxon>Dikarya</taxon>
        <taxon>Basidiomycota</taxon>
        <taxon>Agaricomycotina</taxon>
        <taxon>Agaricomycetes</taxon>
        <taxon>Agaricomycetidae</taxon>
        <taxon>Agaricales</taxon>
        <taxon>Marasmiineae</taxon>
        <taxon>Mycenaceae</taxon>
        <taxon>Mycena</taxon>
    </lineage>
</organism>
<dbReference type="PANTHER" id="PTHR44169">
    <property type="entry name" value="NADPH-DEPENDENT 1-ACYLDIHYDROXYACETONE PHOSPHATE REDUCTASE"/>
    <property type="match status" value="1"/>
</dbReference>
<evidence type="ECO:0000256" key="1">
    <source>
        <dbReference type="ARBA" id="ARBA00006484"/>
    </source>
</evidence>
<keyword evidence="2" id="KW-0521">NADP</keyword>
<evidence type="ECO:0000256" key="4">
    <source>
        <dbReference type="RuleBase" id="RU000363"/>
    </source>
</evidence>
<dbReference type="InterPro" id="IPR020904">
    <property type="entry name" value="Sc_DH/Rdtase_CS"/>
</dbReference>
<accession>A0AAD6Y0F2</accession>
<dbReference type="PRINTS" id="PR00081">
    <property type="entry name" value="GDHRDH"/>
</dbReference>
<evidence type="ECO:0000256" key="2">
    <source>
        <dbReference type="ARBA" id="ARBA00022857"/>
    </source>
</evidence>
<dbReference type="InterPro" id="IPR002347">
    <property type="entry name" value="SDR_fam"/>
</dbReference>
<dbReference type="PANTHER" id="PTHR44169:SF6">
    <property type="entry name" value="NADPH-DEPENDENT 1-ACYLDIHYDROXYACETONE PHOSPHATE REDUCTASE"/>
    <property type="match status" value="1"/>
</dbReference>
<evidence type="ECO:0000256" key="3">
    <source>
        <dbReference type="ARBA" id="ARBA00023002"/>
    </source>
</evidence>
<dbReference type="Gene3D" id="3.40.50.720">
    <property type="entry name" value="NAD(P)-binding Rossmann-like Domain"/>
    <property type="match status" value="1"/>
</dbReference>
<evidence type="ECO:0000313" key="5">
    <source>
        <dbReference type="EMBL" id="KAJ7193386.1"/>
    </source>
</evidence>
<dbReference type="PROSITE" id="PS00061">
    <property type="entry name" value="ADH_SHORT"/>
    <property type="match status" value="1"/>
</dbReference>
<protein>
    <submittedName>
        <fullName evidence="5">Oxidoreductase</fullName>
    </submittedName>
</protein>
<keyword evidence="3" id="KW-0560">Oxidoreductase</keyword>
<dbReference type="GO" id="GO:0016491">
    <property type="term" value="F:oxidoreductase activity"/>
    <property type="evidence" value="ECO:0007669"/>
    <property type="project" value="UniProtKB-KW"/>
</dbReference>
<reference evidence="5" key="1">
    <citation type="submission" date="2023-03" db="EMBL/GenBank/DDBJ databases">
        <title>Massive genome expansion in bonnet fungi (Mycena s.s.) driven by repeated elements and novel gene families across ecological guilds.</title>
        <authorList>
            <consortium name="Lawrence Berkeley National Laboratory"/>
            <person name="Harder C.B."/>
            <person name="Miyauchi S."/>
            <person name="Viragh M."/>
            <person name="Kuo A."/>
            <person name="Thoen E."/>
            <person name="Andreopoulos B."/>
            <person name="Lu D."/>
            <person name="Skrede I."/>
            <person name="Drula E."/>
            <person name="Henrissat B."/>
            <person name="Morin E."/>
            <person name="Kohler A."/>
            <person name="Barry K."/>
            <person name="LaButti K."/>
            <person name="Morin E."/>
            <person name="Salamov A."/>
            <person name="Lipzen A."/>
            <person name="Mereny Z."/>
            <person name="Hegedus B."/>
            <person name="Baldrian P."/>
            <person name="Stursova M."/>
            <person name="Weitz H."/>
            <person name="Taylor A."/>
            <person name="Grigoriev I.V."/>
            <person name="Nagy L.G."/>
            <person name="Martin F."/>
            <person name="Kauserud H."/>
        </authorList>
    </citation>
    <scope>NUCLEOTIDE SEQUENCE</scope>
    <source>
        <strain evidence="5">9144</strain>
    </source>
</reference>
<dbReference type="AlphaFoldDB" id="A0AAD6Y0F2"/>
<name>A0AAD6Y0F2_9AGAR</name>
<keyword evidence="6" id="KW-1185">Reference proteome</keyword>
<dbReference type="Pfam" id="PF00106">
    <property type="entry name" value="adh_short"/>
    <property type="match status" value="1"/>
</dbReference>
<comment type="similarity">
    <text evidence="1 4">Belongs to the short-chain dehydrogenases/reductases (SDR) family.</text>
</comment>